<feature type="compositionally biased region" description="Basic and acidic residues" evidence="1">
    <location>
        <begin position="1"/>
        <end position="15"/>
    </location>
</feature>
<accession>A0A6H5GM40</accession>
<organism evidence="2 3">
    <name type="scientific">Nesidiocoris tenuis</name>
    <dbReference type="NCBI Taxonomy" id="355587"/>
    <lineage>
        <taxon>Eukaryota</taxon>
        <taxon>Metazoa</taxon>
        <taxon>Ecdysozoa</taxon>
        <taxon>Arthropoda</taxon>
        <taxon>Hexapoda</taxon>
        <taxon>Insecta</taxon>
        <taxon>Pterygota</taxon>
        <taxon>Neoptera</taxon>
        <taxon>Paraneoptera</taxon>
        <taxon>Hemiptera</taxon>
        <taxon>Heteroptera</taxon>
        <taxon>Panheteroptera</taxon>
        <taxon>Cimicomorpha</taxon>
        <taxon>Miridae</taxon>
        <taxon>Dicyphina</taxon>
        <taxon>Nesidiocoris</taxon>
    </lineage>
</organism>
<dbReference type="EMBL" id="CADCXU010012821">
    <property type="protein sequence ID" value="CAB0002679.1"/>
    <property type="molecule type" value="Genomic_DNA"/>
</dbReference>
<feature type="region of interest" description="Disordered" evidence="1">
    <location>
        <begin position="1"/>
        <end position="24"/>
    </location>
</feature>
<evidence type="ECO:0000313" key="2">
    <source>
        <dbReference type="EMBL" id="CAB0002679.1"/>
    </source>
</evidence>
<dbReference type="Proteomes" id="UP000479000">
    <property type="component" value="Unassembled WGS sequence"/>
</dbReference>
<dbReference type="AlphaFoldDB" id="A0A6H5GM40"/>
<evidence type="ECO:0000256" key="1">
    <source>
        <dbReference type="SAM" id="MobiDB-lite"/>
    </source>
</evidence>
<keyword evidence="3" id="KW-1185">Reference proteome</keyword>
<reference evidence="2 3" key="1">
    <citation type="submission" date="2020-02" db="EMBL/GenBank/DDBJ databases">
        <authorList>
            <person name="Ferguson B K."/>
        </authorList>
    </citation>
    <scope>NUCLEOTIDE SEQUENCE [LARGE SCALE GENOMIC DNA]</scope>
</reference>
<evidence type="ECO:0000313" key="3">
    <source>
        <dbReference type="Proteomes" id="UP000479000"/>
    </source>
</evidence>
<proteinExistence type="predicted"/>
<sequence length="83" mass="9394">MDSLDDTRNREEEQPGSKFGLNPSSVIKFGPYSGFRYGQWRRVDTAVASGHVNDIPSDPNWDLVTQCLGEFFPSTNVPINRIY</sequence>
<gene>
    <name evidence="2" type="ORF">NTEN_LOCUS8466</name>
</gene>
<protein>
    <submittedName>
        <fullName evidence="2">Uncharacterized protein</fullName>
    </submittedName>
</protein>
<name>A0A6H5GM40_9HEMI</name>